<accession>A0A2V4TPP1</accession>
<dbReference type="EMBL" id="QJSQ01000020">
    <property type="protein sequence ID" value="PYE19022.1"/>
    <property type="molecule type" value="Genomic_DNA"/>
</dbReference>
<protein>
    <submittedName>
        <fullName evidence="5">GT2 family glycosyltransferase</fullName>
    </submittedName>
</protein>
<comment type="similarity">
    <text evidence="1">Belongs to the glycosyltransferase 2 family.</text>
</comment>
<organism evidence="5 6">
    <name type="scientific">Paraburkholderia silvatlantica</name>
    <dbReference type="NCBI Taxonomy" id="321895"/>
    <lineage>
        <taxon>Bacteria</taxon>
        <taxon>Pseudomonadati</taxon>
        <taxon>Pseudomonadota</taxon>
        <taxon>Betaproteobacteria</taxon>
        <taxon>Burkholderiales</taxon>
        <taxon>Burkholderiaceae</taxon>
        <taxon>Paraburkholderia</taxon>
    </lineage>
</organism>
<dbReference type="PANTHER" id="PTHR43179:SF12">
    <property type="entry name" value="GALACTOFURANOSYLTRANSFERASE GLFT2"/>
    <property type="match status" value="1"/>
</dbReference>
<dbReference type="Pfam" id="PF00535">
    <property type="entry name" value="Glycos_transf_2"/>
    <property type="match status" value="1"/>
</dbReference>
<dbReference type="Proteomes" id="UP000247772">
    <property type="component" value="Unassembled WGS sequence"/>
</dbReference>
<feature type="domain" description="Glycosyltransferase 2-like" evidence="4">
    <location>
        <begin position="26"/>
        <end position="129"/>
    </location>
</feature>
<keyword evidence="2" id="KW-0328">Glycosyltransferase</keyword>
<name>A0A2V4TPP1_9BURK</name>
<evidence type="ECO:0000259" key="4">
    <source>
        <dbReference type="Pfam" id="PF00535"/>
    </source>
</evidence>
<dbReference type="SUPFAM" id="SSF53448">
    <property type="entry name" value="Nucleotide-diphospho-sugar transferases"/>
    <property type="match status" value="1"/>
</dbReference>
<sequence length="331" mass="36867">MAAHPSCLAGSGACALNDDHYDTMFSILIPTWNNLPYLKLCVDSIRRHSAFEHEILVHVNDGSDGTLDWVREQGIRHTWSKGNVGVCLAVNDVARLATSEWILFMNDDMFCTPGWDSAFVDALHEIGEVPAYLASQVIEPTDTGNSLVTVAHFGTGPADFNEAGLLEFAAKMSTADRNGIAQQPTLVSRELWLRVGGYSIEFGPGMSSDDDFLMKLWLVGCRTYRSVGASRVYHFGCRTTGRIRRNRGGREFLMKWGVTQRDFKRNYMARTADAAPGTLPNVPRPNFVSRLKRVIYAFGLYPTQDLEAWEPDLPAQLQHTASLAQHATPRR</sequence>
<comment type="caution">
    <text evidence="5">The sequence shown here is derived from an EMBL/GenBank/DDBJ whole genome shotgun (WGS) entry which is preliminary data.</text>
</comment>
<evidence type="ECO:0000313" key="6">
    <source>
        <dbReference type="Proteomes" id="UP000247772"/>
    </source>
</evidence>
<dbReference type="GO" id="GO:0016757">
    <property type="term" value="F:glycosyltransferase activity"/>
    <property type="evidence" value="ECO:0007669"/>
    <property type="project" value="UniProtKB-KW"/>
</dbReference>
<dbReference type="InterPro" id="IPR001173">
    <property type="entry name" value="Glyco_trans_2-like"/>
</dbReference>
<dbReference type="AlphaFoldDB" id="A0A2V4TPP1"/>
<evidence type="ECO:0000256" key="3">
    <source>
        <dbReference type="ARBA" id="ARBA00022679"/>
    </source>
</evidence>
<evidence type="ECO:0000313" key="5">
    <source>
        <dbReference type="EMBL" id="PYE19022.1"/>
    </source>
</evidence>
<keyword evidence="3 5" id="KW-0808">Transferase</keyword>
<gene>
    <name evidence="5" type="ORF">C7410_12086</name>
</gene>
<reference evidence="5 6" key="1">
    <citation type="submission" date="2018-06" db="EMBL/GenBank/DDBJ databases">
        <title>Genomic Encyclopedia of Type Strains, Phase IV (KMG-V): Genome sequencing to study the core and pangenomes of soil and plant-associated prokaryotes.</title>
        <authorList>
            <person name="Whitman W."/>
        </authorList>
    </citation>
    <scope>NUCLEOTIDE SEQUENCE [LARGE SCALE GENOMIC DNA]</scope>
    <source>
        <strain evidence="5 6">SRCL-318</strain>
    </source>
</reference>
<proteinExistence type="inferred from homology"/>
<dbReference type="InterPro" id="IPR029044">
    <property type="entry name" value="Nucleotide-diphossugar_trans"/>
</dbReference>
<dbReference type="Gene3D" id="3.90.550.10">
    <property type="entry name" value="Spore Coat Polysaccharide Biosynthesis Protein SpsA, Chain A"/>
    <property type="match status" value="1"/>
</dbReference>
<evidence type="ECO:0000256" key="2">
    <source>
        <dbReference type="ARBA" id="ARBA00022676"/>
    </source>
</evidence>
<evidence type="ECO:0000256" key="1">
    <source>
        <dbReference type="ARBA" id="ARBA00006739"/>
    </source>
</evidence>
<dbReference type="PANTHER" id="PTHR43179">
    <property type="entry name" value="RHAMNOSYLTRANSFERASE WBBL"/>
    <property type="match status" value="1"/>
</dbReference>